<organism evidence="8 9">
    <name type="scientific">Pseudonocardia cypriaca</name>
    <dbReference type="NCBI Taxonomy" id="882449"/>
    <lineage>
        <taxon>Bacteria</taxon>
        <taxon>Bacillati</taxon>
        <taxon>Actinomycetota</taxon>
        <taxon>Actinomycetes</taxon>
        <taxon>Pseudonocardiales</taxon>
        <taxon>Pseudonocardiaceae</taxon>
        <taxon>Pseudonocardia</taxon>
    </lineage>
</organism>
<sequence length="595" mass="61041">MSYQLGIDLGTTYTAAAVSRATEQQHADPEMVSLGDRSVQVPSVLYFAPDGSVLVGEAAERRASTDPDRVVREFKRQVGDEIPLVVGGRPVRAHELAATLVVWVVQRVAEREGGPARRIALTHPASWGPHKKELLHGALAARGLNVAFLAEPQAAALSYAAAERVERGSTIAVYDLGGGTFDSAVVRKNGTFALLGRPEGIDRLGGVDFDDAVFTHVRDAVGSAFDELDPADDTVLGAVSRLRRECKEAKEALSADTEVRIAVLLPGMQTAVRLTRGEFEAMIRPQLEESVDALHRAVASAGLLPSDLTAVLLVGGSSRIPLVAQLVSAAFDRPVAVDADPKNAIALGAALSVSPRPESWPAANIPPIPRTAPPTPTPVPAARTEPLSPAADPPRPPVPSLASTVSPPLSASGARRPVVVFGAGGLLVAAAIGAALLYGPNGTAPAPTSGTTTAVVEVPQLTEIPAPAPAAVEEQGGGQAPAQNQGRAAPRPQNGGARPAPQQPAGNDDNGDPGTEPTTTTTTTTTTTPPPTTTTTTTTPPPVVTTSAPPVIDPGNGNGNTGPSSVEGQPNEKGGATDVPVKDPADDDQESTPTE</sequence>
<feature type="compositionally biased region" description="Pro residues" evidence="7">
    <location>
        <begin position="364"/>
        <end position="379"/>
    </location>
</feature>
<gene>
    <name evidence="8" type="ORF">FB388_5995</name>
</gene>
<dbReference type="GO" id="GO:0005524">
    <property type="term" value="F:ATP binding"/>
    <property type="evidence" value="ECO:0007669"/>
    <property type="project" value="UniProtKB-KW"/>
</dbReference>
<evidence type="ECO:0000256" key="5">
    <source>
        <dbReference type="ARBA" id="ARBA00023186"/>
    </source>
</evidence>
<proteinExistence type="inferred from homology"/>
<evidence type="ECO:0000256" key="4">
    <source>
        <dbReference type="ARBA" id="ARBA00023016"/>
    </source>
</evidence>
<keyword evidence="2 6" id="KW-0547">Nucleotide-binding</keyword>
<dbReference type="OrthoDB" id="9766019at2"/>
<dbReference type="Gene3D" id="3.90.640.10">
    <property type="entry name" value="Actin, Chain A, domain 4"/>
    <property type="match status" value="1"/>
</dbReference>
<feature type="compositionally biased region" description="Low complexity" evidence="7">
    <location>
        <begin position="471"/>
        <end position="493"/>
    </location>
</feature>
<comment type="similarity">
    <text evidence="1 6">Belongs to the heat shock protein 70 family.</text>
</comment>
<name>A0A543FY28_9PSEU</name>
<dbReference type="Proteomes" id="UP000319818">
    <property type="component" value="Unassembled WGS sequence"/>
</dbReference>
<feature type="compositionally biased region" description="Acidic residues" evidence="7">
    <location>
        <begin position="585"/>
        <end position="595"/>
    </location>
</feature>
<dbReference type="InterPro" id="IPR018181">
    <property type="entry name" value="Heat_shock_70_CS"/>
</dbReference>
<protein>
    <submittedName>
        <fullName evidence="8">Hsp70 protein</fullName>
    </submittedName>
</protein>
<comment type="caution">
    <text evidence="8">The sequence shown here is derived from an EMBL/GenBank/DDBJ whole genome shotgun (WGS) entry which is preliminary data.</text>
</comment>
<dbReference type="InterPro" id="IPR013126">
    <property type="entry name" value="Hsp_70_fam"/>
</dbReference>
<dbReference type="PRINTS" id="PR00301">
    <property type="entry name" value="HEATSHOCK70"/>
</dbReference>
<evidence type="ECO:0000256" key="3">
    <source>
        <dbReference type="ARBA" id="ARBA00022840"/>
    </source>
</evidence>
<dbReference type="Pfam" id="PF00012">
    <property type="entry name" value="HSP70"/>
    <property type="match status" value="2"/>
</dbReference>
<accession>A0A543FY28</accession>
<dbReference type="PROSITE" id="PS01036">
    <property type="entry name" value="HSP70_3"/>
    <property type="match status" value="1"/>
</dbReference>
<evidence type="ECO:0000313" key="9">
    <source>
        <dbReference type="Proteomes" id="UP000319818"/>
    </source>
</evidence>
<feature type="region of interest" description="Disordered" evidence="7">
    <location>
        <begin position="364"/>
        <end position="412"/>
    </location>
</feature>
<dbReference type="EMBL" id="VFPH01000002">
    <property type="protein sequence ID" value="TQM38751.1"/>
    <property type="molecule type" value="Genomic_DNA"/>
</dbReference>
<keyword evidence="5" id="KW-0143">Chaperone</keyword>
<feature type="region of interest" description="Disordered" evidence="7">
    <location>
        <begin position="471"/>
        <end position="595"/>
    </location>
</feature>
<feature type="compositionally biased region" description="Low complexity" evidence="7">
    <location>
        <begin position="517"/>
        <end position="538"/>
    </location>
</feature>
<keyword evidence="9" id="KW-1185">Reference proteome</keyword>
<reference evidence="8 9" key="1">
    <citation type="submission" date="2019-06" db="EMBL/GenBank/DDBJ databases">
        <title>Sequencing the genomes of 1000 actinobacteria strains.</title>
        <authorList>
            <person name="Klenk H.-P."/>
        </authorList>
    </citation>
    <scope>NUCLEOTIDE SEQUENCE [LARGE SCALE GENOMIC DNA]</scope>
    <source>
        <strain evidence="8 9">DSM 45511</strain>
    </source>
</reference>
<dbReference type="GO" id="GO:0140662">
    <property type="term" value="F:ATP-dependent protein folding chaperone"/>
    <property type="evidence" value="ECO:0007669"/>
    <property type="project" value="InterPro"/>
</dbReference>
<evidence type="ECO:0000256" key="2">
    <source>
        <dbReference type="ARBA" id="ARBA00022741"/>
    </source>
</evidence>
<dbReference type="SUPFAM" id="SSF53067">
    <property type="entry name" value="Actin-like ATPase domain"/>
    <property type="match status" value="2"/>
</dbReference>
<dbReference type="Gene3D" id="3.30.420.40">
    <property type="match status" value="2"/>
</dbReference>
<evidence type="ECO:0000256" key="6">
    <source>
        <dbReference type="RuleBase" id="RU003322"/>
    </source>
</evidence>
<keyword evidence="3 6" id="KW-0067">ATP-binding</keyword>
<dbReference type="AlphaFoldDB" id="A0A543FY28"/>
<evidence type="ECO:0000256" key="1">
    <source>
        <dbReference type="ARBA" id="ARBA00007381"/>
    </source>
</evidence>
<dbReference type="PANTHER" id="PTHR19375">
    <property type="entry name" value="HEAT SHOCK PROTEIN 70KDA"/>
    <property type="match status" value="1"/>
</dbReference>
<evidence type="ECO:0000313" key="8">
    <source>
        <dbReference type="EMBL" id="TQM38751.1"/>
    </source>
</evidence>
<evidence type="ECO:0000256" key="7">
    <source>
        <dbReference type="SAM" id="MobiDB-lite"/>
    </source>
</evidence>
<keyword evidence="4" id="KW-0346">Stress response</keyword>
<feature type="compositionally biased region" description="Low complexity" evidence="7">
    <location>
        <begin position="380"/>
        <end position="390"/>
    </location>
</feature>
<dbReference type="InterPro" id="IPR043129">
    <property type="entry name" value="ATPase_NBD"/>
</dbReference>
<dbReference type="RefSeq" id="WP_142105379.1">
    <property type="nucleotide sequence ID" value="NZ_VFPH01000002.1"/>
</dbReference>